<feature type="region of interest" description="Disordered" evidence="1">
    <location>
        <begin position="227"/>
        <end position="269"/>
    </location>
</feature>
<name>A0A7C8M2A5_9PLEO</name>
<evidence type="ECO:0000313" key="3">
    <source>
        <dbReference type="Proteomes" id="UP000481861"/>
    </source>
</evidence>
<evidence type="ECO:0000313" key="2">
    <source>
        <dbReference type="EMBL" id="KAF2867900.1"/>
    </source>
</evidence>
<dbReference type="AlphaFoldDB" id="A0A7C8M2A5"/>
<dbReference type="PANTHER" id="PTHR42354">
    <property type="entry name" value="C2H2-TYPE DOMAIN-CONTAINING PROTEIN"/>
    <property type="match status" value="1"/>
</dbReference>
<feature type="region of interest" description="Disordered" evidence="1">
    <location>
        <begin position="43"/>
        <end position="113"/>
    </location>
</feature>
<gene>
    <name evidence="2" type="ORF">BDV95DRAFT_164798</name>
</gene>
<evidence type="ECO:0008006" key="4">
    <source>
        <dbReference type="Google" id="ProtNLM"/>
    </source>
</evidence>
<accession>A0A7C8M2A5</accession>
<feature type="compositionally biased region" description="Basic residues" evidence="1">
    <location>
        <begin position="239"/>
        <end position="249"/>
    </location>
</feature>
<evidence type="ECO:0000256" key="1">
    <source>
        <dbReference type="SAM" id="MobiDB-lite"/>
    </source>
</evidence>
<dbReference type="Proteomes" id="UP000481861">
    <property type="component" value="Unassembled WGS sequence"/>
</dbReference>
<dbReference type="OrthoDB" id="5309037at2759"/>
<reference evidence="2 3" key="1">
    <citation type="submission" date="2020-01" db="EMBL/GenBank/DDBJ databases">
        <authorList>
            <consortium name="DOE Joint Genome Institute"/>
            <person name="Haridas S."/>
            <person name="Albert R."/>
            <person name="Binder M."/>
            <person name="Bloem J."/>
            <person name="Labutti K."/>
            <person name="Salamov A."/>
            <person name="Andreopoulos B."/>
            <person name="Baker S.E."/>
            <person name="Barry K."/>
            <person name="Bills G."/>
            <person name="Bluhm B.H."/>
            <person name="Cannon C."/>
            <person name="Castanera R."/>
            <person name="Culley D.E."/>
            <person name="Daum C."/>
            <person name="Ezra D."/>
            <person name="Gonzalez J.B."/>
            <person name="Henrissat B."/>
            <person name="Kuo A."/>
            <person name="Liang C."/>
            <person name="Lipzen A."/>
            <person name="Lutzoni F."/>
            <person name="Magnuson J."/>
            <person name="Mondo S."/>
            <person name="Nolan M."/>
            <person name="Ohm R."/>
            <person name="Pangilinan J."/>
            <person name="Park H.-J.H."/>
            <person name="Ramirez L."/>
            <person name="Alfaro M."/>
            <person name="Sun H."/>
            <person name="Tritt A."/>
            <person name="Yoshinaga Y."/>
            <person name="Zwiers L.-H.L."/>
            <person name="Turgeon B.G."/>
            <person name="Goodwin S.B."/>
            <person name="Spatafora J.W."/>
            <person name="Crous P.W."/>
            <person name="Grigoriev I.V."/>
        </authorList>
    </citation>
    <scope>NUCLEOTIDE SEQUENCE [LARGE SCALE GENOMIC DNA]</scope>
    <source>
        <strain evidence="2 3">CBS 611.86</strain>
    </source>
</reference>
<keyword evidence="3" id="KW-1185">Reference proteome</keyword>
<comment type="caution">
    <text evidence="2">The sequence shown here is derived from an EMBL/GenBank/DDBJ whole genome shotgun (WGS) entry which is preliminary data.</text>
</comment>
<protein>
    <recommendedName>
        <fullName evidence="4">C2H2-type domain-containing protein</fullName>
    </recommendedName>
</protein>
<feature type="compositionally biased region" description="Basic and acidic residues" evidence="1">
    <location>
        <begin position="53"/>
        <end position="92"/>
    </location>
</feature>
<proteinExistence type="predicted"/>
<dbReference type="EMBL" id="JAADJZ010000021">
    <property type="protein sequence ID" value="KAF2867900.1"/>
    <property type="molecule type" value="Genomic_DNA"/>
</dbReference>
<sequence>MKDGAVVESAKGVLQDLVVVVSLVRTLTESFGSASDLYRTLKRKRKESDDTEHESPERRRPLIQRHRDSDSDHDIRRAGRLQWRDKSKDRSRSRSKKRDHSDSDGESIETSSSMVRAEYERGYHYLGDKFAQGDLITQNQLQSQIIALQQTLLNIYQELSPSKHSTSHPSSYHLARLKETARAARSASIQALALQYKRMLPPPSHHHYYQHPVEMANGLPQPPGAFPSSMSDSHELVLRRKKSRIRNRSRSSSSDSGHTRMKLPISRPKPIHTPTSRSLYCPYARDLQNHTDQPLADAYKPGGDSLCPYCRLCIPTKPGKAWEIVKQYDGKRDIARRFLIGNRFAIKCHREGGGFACVLCSRFREADTVCGDLRALVEHVWDEHGVGDLEADGDIGEAR</sequence>
<dbReference type="PANTHER" id="PTHR42354:SF1">
    <property type="entry name" value="C2H2-TYPE DOMAIN-CONTAINING PROTEIN"/>
    <property type="match status" value="1"/>
</dbReference>
<organism evidence="2 3">
    <name type="scientific">Massariosphaeria phaeospora</name>
    <dbReference type="NCBI Taxonomy" id="100035"/>
    <lineage>
        <taxon>Eukaryota</taxon>
        <taxon>Fungi</taxon>
        <taxon>Dikarya</taxon>
        <taxon>Ascomycota</taxon>
        <taxon>Pezizomycotina</taxon>
        <taxon>Dothideomycetes</taxon>
        <taxon>Pleosporomycetidae</taxon>
        <taxon>Pleosporales</taxon>
        <taxon>Pleosporales incertae sedis</taxon>
        <taxon>Massariosphaeria</taxon>
    </lineage>
</organism>